<dbReference type="InterPro" id="IPR022259">
    <property type="entry name" value="Acessory_Sec_prot_Asp3"/>
</dbReference>
<sequence>MPSQDRSWTVYWEEYASDAYLYGSSISFHAHDDVEFANELMPAGTVIKTWHSMVNFQERRVEPTLPIIDGEGSYHVTVDLESDVPQGILLRFSFLDKNGEEAGALVVDGPEADLRCPLKTYSYEAQLVCAGAHALRFHSFTITEVTGLA</sequence>
<evidence type="ECO:0000313" key="1">
    <source>
        <dbReference type="EMBL" id="MEE6147877.1"/>
    </source>
</evidence>
<protein>
    <submittedName>
        <fullName evidence="1">Accessory Sec system protein Asp3</fullName>
    </submittedName>
</protein>
<organism evidence="1 2">
    <name type="scientific">Olsenella absiana</name>
    <dbReference type="NCBI Taxonomy" id="3115222"/>
    <lineage>
        <taxon>Bacteria</taxon>
        <taxon>Bacillati</taxon>
        <taxon>Actinomycetota</taxon>
        <taxon>Coriobacteriia</taxon>
        <taxon>Coriobacteriales</taxon>
        <taxon>Atopobiaceae</taxon>
        <taxon>Olsenella</taxon>
    </lineage>
</organism>
<reference evidence="1 2" key="1">
    <citation type="submission" date="2024-01" db="EMBL/GenBank/DDBJ databases">
        <title>Description of Olsenella sp. nov., isolated from pig feces.</title>
        <authorList>
            <person name="Chang Y.-H."/>
        </authorList>
    </citation>
    <scope>NUCLEOTIDE SEQUENCE [LARGE SCALE GENOMIC DNA]</scope>
    <source>
        <strain evidence="1 2">YH-ols2223</strain>
    </source>
</reference>
<comment type="caution">
    <text evidence="1">The sequence shown here is derived from an EMBL/GenBank/DDBJ whole genome shotgun (WGS) entry which is preliminary data.</text>
</comment>
<name>A0ABU7RB92_9ACTN</name>
<evidence type="ECO:0000313" key="2">
    <source>
        <dbReference type="Proteomes" id="UP001332931"/>
    </source>
</evidence>
<dbReference type="Pfam" id="PF15432">
    <property type="entry name" value="Sec-ASP3"/>
    <property type="match status" value="1"/>
</dbReference>
<proteinExistence type="predicted"/>
<dbReference type="EMBL" id="JAZGJQ010000009">
    <property type="protein sequence ID" value="MEE6147877.1"/>
    <property type="molecule type" value="Genomic_DNA"/>
</dbReference>
<dbReference type="NCBIfam" id="TIGR03711">
    <property type="entry name" value="acc_sec_asp3"/>
    <property type="match status" value="1"/>
</dbReference>
<dbReference type="RefSeq" id="WP_330958644.1">
    <property type="nucleotide sequence ID" value="NZ_JAZGJQ010000009.1"/>
</dbReference>
<dbReference type="Proteomes" id="UP001332931">
    <property type="component" value="Unassembled WGS sequence"/>
</dbReference>
<accession>A0ABU7RB92</accession>
<gene>
    <name evidence="1" type="primary">asp3</name>
    <name evidence="1" type="ORF">VXJ25_07780</name>
</gene>
<keyword evidence="2" id="KW-1185">Reference proteome</keyword>